<name>A0ABX1J915_9PSEU</name>
<keyword evidence="2" id="KW-1185">Reference proteome</keyword>
<sequence length="203" mass="20878">MPGFAFQPLWPFAGTTDAAAWQDSYRSGGHQPWHLDAGLTAQSFTQGYLGYQELDQITATTVQATQAWIGVGYRTPNGQQATAAVVHLAKLGSGTDAPWEVVGTEDTTLTLTSPAYGAKITSPATVGGRITGVDENIQVQARELQRGLVGQSAGVPAGGQNTPWSVPVRFSAPAGSVLTIAAATGGHVAGVERFAITGVTVGG</sequence>
<dbReference type="Proteomes" id="UP000715441">
    <property type="component" value="Unassembled WGS sequence"/>
</dbReference>
<evidence type="ECO:0000313" key="2">
    <source>
        <dbReference type="Proteomes" id="UP000715441"/>
    </source>
</evidence>
<proteinExistence type="predicted"/>
<protein>
    <submittedName>
        <fullName evidence="1">Uncharacterized protein</fullName>
    </submittedName>
</protein>
<accession>A0ABX1J915</accession>
<reference evidence="1 2" key="1">
    <citation type="submission" date="2020-04" db="EMBL/GenBank/DDBJ databases">
        <title>Novel species.</title>
        <authorList>
            <person name="Teo W.F.A."/>
            <person name="Lipun K."/>
            <person name="Srisuk N."/>
            <person name="Duangmal K."/>
        </authorList>
    </citation>
    <scope>NUCLEOTIDE SEQUENCE [LARGE SCALE GENOMIC DNA]</scope>
    <source>
        <strain evidence="1 2">K13G38</strain>
    </source>
</reference>
<organism evidence="1 2">
    <name type="scientific">Amycolatopsis acididurans</name>
    <dbReference type="NCBI Taxonomy" id="2724524"/>
    <lineage>
        <taxon>Bacteria</taxon>
        <taxon>Bacillati</taxon>
        <taxon>Actinomycetota</taxon>
        <taxon>Actinomycetes</taxon>
        <taxon>Pseudonocardiales</taxon>
        <taxon>Pseudonocardiaceae</taxon>
        <taxon>Amycolatopsis</taxon>
    </lineage>
</organism>
<comment type="caution">
    <text evidence="1">The sequence shown here is derived from an EMBL/GenBank/DDBJ whole genome shotgun (WGS) entry which is preliminary data.</text>
</comment>
<evidence type="ECO:0000313" key="1">
    <source>
        <dbReference type="EMBL" id="NKQ56198.1"/>
    </source>
</evidence>
<gene>
    <name evidence="1" type="ORF">HFP15_25300</name>
</gene>
<dbReference type="EMBL" id="JAAXLS010000021">
    <property type="protein sequence ID" value="NKQ56198.1"/>
    <property type="molecule type" value="Genomic_DNA"/>
</dbReference>